<dbReference type="SMART" id="SM01288">
    <property type="entry name" value="FISNA"/>
    <property type="match status" value="1"/>
</dbReference>
<dbReference type="Pfam" id="PF00622">
    <property type="entry name" value="SPRY"/>
    <property type="match status" value="1"/>
</dbReference>
<evidence type="ECO:0008006" key="12">
    <source>
        <dbReference type="Google" id="ProtNLM"/>
    </source>
</evidence>
<feature type="domain" description="NACHT" evidence="9">
    <location>
        <begin position="105"/>
        <end position="239"/>
    </location>
</feature>
<dbReference type="FunCoup" id="A0A3Q1HLR1">
    <property type="interactions" value="995"/>
</dbReference>
<dbReference type="SUPFAM" id="SSF52047">
    <property type="entry name" value="RNI-like"/>
    <property type="match status" value="1"/>
</dbReference>
<dbReference type="InterPro" id="IPR013320">
    <property type="entry name" value="ConA-like_dom_sf"/>
</dbReference>
<keyword evidence="4" id="KW-0677">Repeat</keyword>
<evidence type="ECO:0000259" key="9">
    <source>
        <dbReference type="PROSITE" id="PS50837"/>
    </source>
</evidence>
<dbReference type="PROSITE" id="PS51450">
    <property type="entry name" value="LRR"/>
    <property type="match status" value="1"/>
</dbReference>
<dbReference type="SMART" id="SM00589">
    <property type="entry name" value="PRY"/>
    <property type="match status" value="1"/>
</dbReference>
<dbReference type="FunFam" id="3.40.50.300:FF:001524">
    <property type="entry name" value="Si:dkey-126g1.7"/>
    <property type="match status" value="1"/>
</dbReference>
<dbReference type="InterPro" id="IPR032675">
    <property type="entry name" value="LRR_dom_sf"/>
</dbReference>
<dbReference type="Pfam" id="PF13516">
    <property type="entry name" value="LRR_6"/>
    <property type="match status" value="2"/>
</dbReference>
<dbReference type="STRING" id="64144.ENSATEP00000009797"/>
<keyword evidence="2" id="KW-0963">Cytoplasm</keyword>
<dbReference type="InterPro" id="IPR029495">
    <property type="entry name" value="NACHT-assoc"/>
</dbReference>
<evidence type="ECO:0000256" key="6">
    <source>
        <dbReference type="ARBA" id="ARBA00022840"/>
    </source>
</evidence>
<dbReference type="Pfam" id="PF14484">
    <property type="entry name" value="FISNA"/>
    <property type="match status" value="1"/>
</dbReference>
<comment type="subcellular location">
    <subcellularLocation>
        <location evidence="1">Cytoplasm</location>
    </subcellularLocation>
</comment>
<feature type="chain" id="PRO_5030774022" description="B30.2/SPRY domain-containing protein" evidence="7">
    <location>
        <begin position="18"/>
        <end position="940"/>
    </location>
</feature>
<evidence type="ECO:0000259" key="8">
    <source>
        <dbReference type="PROSITE" id="PS50188"/>
    </source>
</evidence>
<dbReference type="GO" id="GO:0005737">
    <property type="term" value="C:cytoplasm"/>
    <property type="evidence" value="ECO:0007669"/>
    <property type="project" value="UniProtKB-SubCell"/>
</dbReference>
<evidence type="ECO:0000256" key="7">
    <source>
        <dbReference type="SAM" id="SignalP"/>
    </source>
</evidence>
<dbReference type="InterPro" id="IPR003877">
    <property type="entry name" value="SPRY_dom"/>
</dbReference>
<dbReference type="PANTHER" id="PTHR24106">
    <property type="entry name" value="NACHT, LRR AND CARD DOMAINS-CONTAINING"/>
    <property type="match status" value="1"/>
</dbReference>
<reference evidence="10" key="1">
    <citation type="submission" date="2021-04" db="EMBL/GenBank/DDBJ databases">
        <authorList>
            <consortium name="Wellcome Sanger Institute Data Sharing"/>
        </authorList>
    </citation>
    <scope>NUCLEOTIDE SEQUENCE [LARGE SCALE GENOMIC DNA]</scope>
</reference>
<keyword evidence="11" id="KW-1185">Reference proteome</keyword>
<organism evidence="10 11">
    <name type="scientific">Anabas testudineus</name>
    <name type="common">Climbing perch</name>
    <name type="synonym">Anthias testudineus</name>
    <dbReference type="NCBI Taxonomy" id="64144"/>
    <lineage>
        <taxon>Eukaryota</taxon>
        <taxon>Metazoa</taxon>
        <taxon>Chordata</taxon>
        <taxon>Craniata</taxon>
        <taxon>Vertebrata</taxon>
        <taxon>Euteleostomi</taxon>
        <taxon>Actinopterygii</taxon>
        <taxon>Neopterygii</taxon>
        <taxon>Teleostei</taxon>
        <taxon>Neoteleostei</taxon>
        <taxon>Acanthomorphata</taxon>
        <taxon>Anabantaria</taxon>
        <taxon>Anabantiformes</taxon>
        <taxon>Anabantoidei</taxon>
        <taxon>Anabantidae</taxon>
        <taxon>Anabas</taxon>
    </lineage>
</organism>
<keyword evidence="7" id="KW-0732">Signal</keyword>
<dbReference type="AlphaFoldDB" id="A0A3Q1HLR1"/>
<dbReference type="PROSITE" id="PS50837">
    <property type="entry name" value="NACHT"/>
    <property type="match status" value="1"/>
</dbReference>
<feature type="domain" description="B30.2/SPRY" evidence="8">
    <location>
        <begin position="748"/>
        <end position="940"/>
    </location>
</feature>
<proteinExistence type="predicted"/>
<dbReference type="Pfam" id="PF17779">
    <property type="entry name" value="WHD_NOD2"/>
    <property type="match status" value="1"/>
</dbReference>
<dbReference type="Proteomes" id="UP000265040">
    <property type="component" value="Chromosome 18"/>
</dbReference>
<dbReference type="InterPro" id="IPR043136">
    <property type="entry name" value="B30.2/SPRY_sf"/>
</dbReference>
<dbReference type="PROSITE" id="PS50188">
    <property type="entry name" value="B302_SPRY"/>
    <property type="match status" value="1"/>
</dbReference>
<dbReference type="InterPro" id="IPR027417">
    <property type="entry name" value="P-loop_NTPase"/>
</dbReference>
<dbReference type="InParanoid" id="A0A3Q1HLR1"/>
<dbReference type="Pfam" id="PF13765">
    <property type="entry name" value="PRY"/>
    <property type="match status" value="1"/>
</dbReference>
<evidence type="ECO:0000313" key="10">
    <source>
        <dbReference type="Ensembl" id="ENSATEP00000009797.2"/>
    </source>
</evidence>
<keyword evidence="6" id="KW-0067">ATP-binding</keyword>
<evidence type="ECO:0000313" key="11">
    <source>
        <dbReference type="Proteomes" id="UP000265040"/>
    </source>
</evidence>
<keyword evidence="5" id="KW-0547">Nucleotide-binding</keyword>
<dbReference type="InterPro" id="IPR051261">
    <property type="entry name" value="NLR"/>
</dbReference>
<name>A0A3Q1HLR1_ANATE</name>
<dbReference type="InterPro" id="IPR041075">
    <property type="entry name" value="NOD1/2_WH"/>
</dbReference>
<dbReference type="Ensembl" id="ENSATET00000009973.2">
    <property type="protein sequence ID" value="ENSATEP00000009797.2"/>
    <property type="gene ID" value="ENSATEG00000006870.2"/>
</dbReference>
<dbReference type="SUPFAM" id="SSF49899">
    <property type="entry name" value="Concanavalin A-like lectins/glucanases"/>
    <property type="match status" value="1"/>
</dbReference>
<dbReference type="Pfam" id="PF17776">
    <property type="entry name" value="NLRC4_HD2"/>
    <property type="match status" value="1"/>
</dbReference>
<evidence type="ECO:0000256" key="2">
    <source>
        <dbReference type="ARBA" id="ARBA00022490"/>
    </source>
</evidence>
<evidence type="ECO:0000256" key="1">
    <source>
        <dbReference type="ARBA" id="ARBA00004496"/>
    </source>
</evidence>
<feature type="signal peptide" evidence="7">
    <location>
        <begin position="1"/>
        <end position="17"/>
    </location>
</feature>
<sequence>MEIILIMFLWFHSGTPAAVCQSELKSNLKKKFQCVFEGIAKAGNPTLLNQIYTELYITEGGTGEVNDEHEVRQIETASRKPDRPETTIRQEDIFKGSPGREEPIRTVMTKGVAGIGKTVVTQKFTLDWAEDKANQDIQFTFPLTFRELNVLKEKKFSLVELVHHFFTETKEAGICRFEEFQVVFILDGLDECRLPLDFNNNQILTDVTESTSVDVLLTNLIRGNLLPSAHLWITTRPAAANQIPPECVDMVTEVRGFTDPQKEEYFRKRFRDEEQARRIISHIKTSRSLHIMCHIPVFCWISATVLVDVLKTREGGELPKTLTEMYIHFLVVQSKLKNIKYDGGAETDPHWSPESRKMIESLGKLAFKQLQKGNLIFYESDLTECGINIRAASVYSGVFTQIFKEERGLYQDKVFCFIHLSVQEFLAALHVHLTFINSGVNLLSEEQSTSLWSKLFRAELKLLHQSAVDKAVQSPNGHLDLFLRFLLGLSLQTNQTLLQGLQTETGSKSPTNQETVQYIKMKIKETPSAEKSINLFHCLNELNDHSLVEEIQQHLDSGSLSTDKFSPAQWSALVFILLSSEKDLDVFDLKKYSTLEEAHQRLIPVAKTQTVTQLSGCNLSERSCEALSSVLSSQSSSLRELDLSNNDLQDSGVKLLSAGLENPHCKLETLMLGFIIIRIFLCHVDVYDVGLYESTKLSGCLITEEGCASLASALSSNPSHLRELDLSYNYPGDTGVKLLSAGLKDPHWTLDTLRYVEACSSHRQYFCQLTIDTNTVNRKLRLSDNNRKVTRVEEDQSYPDHPDRFDQWCPQLLCSNGLTGRCYWEVELSGVVYISVSYRGIRRKGHSNDCVFGWNNQSWSLSCSDGGYCVYHNNRETFISSSVSHRVSVYVDCPAGTLSFYRVSSDKLIHLHTFNTTFTEPLYPGFGFLFPGSSVSLCSV</sequence>
<reference evidence="10" key="3">
    <citation type="submission" date="2025-09" db="UniProtKB">
        <authorList>
            <consortium name="Ensembl"/>
        </authorList>
    </citation>
    <scope>IDENTIFICATION</scope>
</reference>
<accession>A0A3Q1HLR1</accession>
<dbReference type="InterPro" id="IPR006574">
    <property type="entry name" value="PRY"/>
</dbReference>
<evidence type="ECO:0000256" key="5">
    <source>
        <dbReference type="ARBA" id="ARBA00022741"/>
    </source>
</evidence>
<evidence type="ECO:0000256" key="3">
    <source>
        <dbReference type="ARBA" id="ARBA00022614"/>
    </source>
</evidence>
<dbReference type="SMART" id="SM00449">
    <property type="entry name" value="SPRY"/>
    <property type="match status" value="1"/>
</dbReference>
<dbReference type="InterPro" id="IPR001870">
    <property type="entry name" value="B30.2/SPRY"/>
</dbReference>
<reference evidence="10" key="2">
    <citation type="submission" date="2025-08" db="UniProtKB">
        <authorList>
            <consortium name="Ensembl"/>
        </authorList>
    </citation>
    <scope>IDENTIFICATION</scope>
</reference>
<dbReference type="Pfam" id="PF05729">
    <property type="entry name" value="NACHT"/>
    <property type="match status" value="1"/>
</dbReference>
<dbReference type="SMART" id="SM00368">
    <property type="entry name" value="LRR_RI"/>
    <property type="match status" value="4"/>
</dbReference>
<dbReference type="InterPro" id="IPR001611">
    <property type="entry name" value="Leu-rich_rpt"/>
</dbReference>
<dbReference type="Gene3D" id="2.60.120.920">
    <property type="match status" value="1"/>
</dbReference>
<dbReference type="GeneTree" id="ENSGT01120000271898"/>
<evidence type="ECO:0000256" key="4">
    <source>
        <dbReference type="ARBA" id="ARBA00022737"/>
    </source>
</evidence>
<dbReference type="CDD" id="cd16040">
    <property type="entry name" value="SPRY_PRY_SNTX"/>
    <property type="match status" value="1"/>
</dbReference>
<dbReference type="GO" id="GO:0005524">
    <property type="term" value="F:ATP binding"/>
    <property type="evidence" value="ECO:0007669"/>
    <property type="project" value="UniProtKB-KW"/>
</dbReference>
<dbReference type="InterPro" id="IPR041267">
    <property type="entry name" value="NLRP_HD2"/>
</dbReference>
<keyword evidence="3" id="KW-0433">Leucine-rich repeat</keyword>
<dbReference type="PRINTS" id="PR01407">
    <property type="entry name" value="BUTYPHLNCDUF"/>
</dbReference>
<dbReference type="InterPro" id="IPR003879">
    <property type="entry name" value="Butyrophylin_SPRY"/>
</dbReference>
<dbReference type="OrthoDB" id="120976at2759"/>
<dbReference type="Gene3D" id="3.40.50.300">
    <property type="entry name" value="P-loop containing nucleotide triphosphate hydrolases"/>
    <property type="match status" value="1"/>
</dbReference>
<dbReference type="InterPro" id="IPR007111">
    <property type="entry name" value="NACHT_NTPase"/>
</dbReference>
<dbReference type="Gene3D" id="3.80.10.10">
    <property type="entry name" value="Ribonuclease Inhibitor"/>
    <property type="match status" value="1"/>
</dbReference>
<protein>
    <recommendedName>
        <fullName evidence="12">B30.2/SPRY domain-containing protein</fullName>
    </recommendedName>
</protein>